<gene>
    <name evidence="2" type="ORF">IOQ59_18340</name>
</gene>
<evidence type="ECO:0000256" key="1">
    <source>
        <dbReference type="SAM" id="MobiDB-lite"/>
    </source>
</evidence>
<dbReference type="AlphaFoldDB" id="A0A8J7KBK4"/>
<dbReference type="EMBL" id="JADEYS010000023">
    <property type="protein sequence ID" value="MBE9399226.1"/>
    <property type="molecule type" value="Genomic_DNA"/>
</dbReference>
<evidence type="ECO:0000313" key="3">
    <source>
        <dbReference type="Proteomes" id="UP000640333"/>
    </source>
</evidence>
<feature type="compositionally biased region" description="Polar residues" evidence="1">
    <location>
        <begin position="1"/>
        <end position="16"/>
    </location>
</feature>
<evidence type="ECO:0000313" key="2">
    <source>
        <dbReference type="EMBL" id="MBE9399226.1"/>
    </source>
</evidence>
<organism evidence="2 3">
    <name type="scientific">Pontibacterium sinense</name>
    <dbReference type="NCBI Taxonomy" id="2781979"/>
    <lineage>
        <taxon>Bacteria</taxon>
        <taxon>Pseudomonadati</taxon>
        <taxon>Pseudomonadota</taxon>
        <taxon>Gammaproteobacteria</taxon>
        <taxon>Oceanospirillales</taxon>
        <taxon>Oceanospirillaceae</taxon>
        <taxon>Pontibacterium</taxon>
    </lineage>
</organism>
<reference evidence="2" key="1">
    <citation type="submission" date="2020-10" db="EMBL/GenBank/DDBJ databases">
        <title>Bacterium isolated from coastal waters sediment.</title>
        <authorList>
            <person name="Chen R.-J."/>
            <person name="Lu D.-C."/>
            <person name="Zhu K.-L."/>
            <person name="Du Z.-J."/>
        </authorList>
    </citation>
    <scope>NUCLEOTIDE SEQUENCE</scope>
    <source>
        <strain evidence="2">N1Y112</strain>
    </source>
</reference>
<name>A0A8J7KBK4_9GAMM</name>
<keyword evidence="3" id="KW-1185">Reference proteome</keyword>
<feature type="region of interest" description="Disordered" evidence="1">
    <location>
        <begin position="1"/>
        <end position="41"/>
    </location>
</feature>
<accession>A0A8J7KBK4</accession>
<dbReference type="RefSeq" id="WP_193954922.1">
    <property type="nucleotide sequence ID" value="NZ_JADEYS010000023.1"/>
</dbReference>
<dbReference type="Proteomes" id="UP000640333">
    <property type="component" value="Unassembled WGS sequence"/>
</dbReference>
<sequence length="101" mass="11034">MQVGAHNSLQPLSVLQKQRPATRPQPVQTLNDSQRLDASRKTNYSAALQGEYVQRSSQGESFEHLEGIGLSVRSALETYAETASFQPRSASGELVGVDLYV</sequence>
<protein>
    <submittedName>
        <fullName evidence="2">Uncharacterized protein</fullName>
    </submittedName>
</protein>
<comment type="caution">
    <text evidence="2">The sequence shown here is derived from an EMBL/GenBank/DDBJ whole genome shotgun (WGS) entry which is preliminary data.</text>
</comment>
<proteinExistence type="predicted"/>